<dbReference type="AlphaFoldDB" id="H8GBC2"/>
<dbReference type="GO" id="GO:0005524">
    <property type="term" value="F:ATP binding"/>
    <property type="evidence" value="ECO:0007669"/>
    <property type="project" value="UniProtKB-UniRule"/>
</dbReference>
<evidence type="ECO:0000256" key="5">
    <source>
        <dbReference type="ARBA" id="ARBA00022840"/>
    </source>
</evidence>
<reference evidence="9 10" key="1">
    <citation type="journal article" date="2012" name="Stand. Genomic Sci.">
        <title>Genome sequence of the soil bacterium Saccharomonospora azurea type strain (NA-128(T)).</title>
        <authorList>
            <person name="Klenk H.P."/>
            <person name="Held B."/>
            <person name="Lucas S."/>
            <person name="Lapidus A."/>
            <person name="Copeland A."/>
            <person name="Hammon N."/>
            <person name="Pitluck S."/>
            <person name="Goodwin L.A."/>
            <person name="Han C."/>
            <person name="Tapia R."/>
            <person name="Brambilla E.M."/>
            <person name="Potter G."/>
            <person name="Land M."/>
            <person name="Ivanova N."/>
            <person name="Rohde M."/>
            <person name="Goker M."/>
            <person name="Detter J.C."/>
            <person name="Kyrpides N.C."/>
            <person name="Woyke T."/>
        </authorList>
    </citation>
    <scope>NUCLEOTIDE SEQUENCE [LARGE SCALE GENOMIC DNA]</scope>
    <source>
        <strain evidence="9 10">NA-128</strain>
    </source>
</reference>
<dbReference type="InterPro" id="IPR050512">
    <property type="entry name" value="Sulf_AdTrans/APS_kinase"/>
</dbReference>
<keyword evidence="10" id="KW-1185">Reference proteome</keyword>
<evidence type="ECO:0000256" key="1">
    <source>
        <dbReference type="ARBA" id="ARBA00001823"/>
    </source>
</evidence>
<dbReference type="PANTHER" id="PTHR42700:SF1">
    <property type="entry name" value="SULFATE ADENYLYLTRANSFERASE"/>
    <property type="match status" value="1"/>
</dbReference>
<feature type="binding site" evidence="6">
    <location>
        <begin position="19"/>
        <end position="26"/>
    </location>
    <ligand>
        <name>ATP</name>
        <dbReference type="ChEBI" id="CHEBI:30616"/>
    </ligand>
</feature>
<dbReference type="GO" id="GO:0070814">
    <property type="term" value="P:hydrogen sulfide biosynthetic process"/>
    <property type="evidence" value="ECO:0007669"/>
    <property type="project" value="UniProtKB-UniRule"/>
</dbReference>
<dbReference type="PANTHER" id="PTHR42700">
    <property type="entry name" value="SULFATE ADENYLYLTRANSFERASE"/>
    <property type="match status" value="1"/>
</dbReference>
<feature type="domain" description="APS kinase" evidence="8">
    <location>
        <begin position="11"/>
        <end position="162"/>
    </location>
</feature>
<protein>
    <recommendedName>
        <fullName evidence="2 6">Adenylyl-sulfate kinase</fullName>
        <ecNumber evidence="2 6">2.7.1.25</ecNumber>
    </recommendedName>
    <alternativeName>
        <fullName evidence="6">APS kinase</fullName>
    </alternativeName>
    <alternativeName>
        <fullName evidence="6">ATP adenosine-5'-phosphosulfate 3'-phosphotransferase</fullName>
    </alternativeName>
    <alternativeName>
        <fullName evidence="6">Adenosine-5'-phosphosulfate kinase</fullName>
    </alternativeName>
</protein>
<keyword evidence="5 6" id="KW-0067">ATP-binding</keyword>
<sequence length="194" mass="20793">MSPSPAVALDKGTTVWLTGLSGAGKSTVACTIAEAVRTSVEVDVLDGDELRKTISAELGFSADDRHRHGVRVGYVAELLSRHRVLTLVPVIAPYTRTREAVRAHHERQGTPFVEVHVSTPLTECARRDPKGLYARADAGEIRGLTGVDDTYEPPASPDLRVDTTTVTAQQAAESVLTLLRHRGLLSTLHTPVGG</sequence>
<keyword evidence="6" id="KW-0597">Phosphoprotein</keyword>
<evidence type="ECO:0000259" key="8">
    <source>
        <dbReference type="Pfam" id="PF01583"/>
    </source>
</evidence>
<dbReference type="SUPFAM" id="SSF52540">
    <property type="entry name" value="P-loop containing nucleoside triphosphate hydrolases"/>
    <property type="match status" value="1"/>
</dbReference>
<evidence type="ECO:0000256" key="6">
    <source>
        <dbReference type="HAMAP-Rule" id="MF_00065"/>
    </source>
</evidence>
<dbReference type="InterPro" id="IPR002891">
    <property type="entry name" value="APS"/>
</dbReference>
<evidence type="ECO:0000256" key="7">
    <source>
        <dbReference type="RuleBase" id="RU004347"/>
    </source>
</evidence>
<evidence type="ECO:0000256" key="3">
    <source>
        <dbReference type="ARBA" id="ARBA00022679"/>
    </source>
</evidence>
<dbReference type="OrthoDB" id="9804504at2"/>
<dbReference type="GO" id="GO:0004020">
    <property type="term" value="F:adenylylsulfate kinase activity"/>
    <property type="evidence" value="ECO:0007669"/>
    <property type="project" value="UniProtKB-UniRule"/>
</dbReference>
<dbReference type="Pfam" id="PF01583">
    <property type="entry name" value="APS_kinase"/>
    <property type="match status" value="1"/>
</dbReference>
<evidence type="ECO:0000256" key="2">
    <source>
        <dbReference type="ARBA" id="ARBA00012121"/>
    </source>
</evidence>
<gene>
    <name evidence="6" type="primary">cysC</name>
    <name evidence="9" type="ORF">SacazDRAFT_00696</name>
</gene>
<dbReference type="Gene3D" id="3.40.50.300">
    <property type="entry name" value="P-loop containing nucleotide triphosphate hydrolases"/>
    <property type="match status" value="1"/>
</dbReference>
<comment type="caution">
    <text evidence="6">Lacks conserved residue(s) required for the propagation of feature annotation.</text>
</comment>
<dbReference type="GO" id="GO:0005737">
    <property type="term" value="C:cytoplasm"/>
    <property type="evidence" value="ECO:0007669"/>
    <property type="project" value="TreeGrafter"/>
</dbReference>
<dbReference type="InterPro" id="IPR059117">
    <property type="entry name" value="APS_kinase_dom"/>
</dbReference>
<dbReference type="NCBIfam" id="TIGR00455">
    <property type="entry name" value="apsK"/>
    <property type="match status" value="1"/>
</dbReference>
<name>H8GBC2_9PSEU</name>
<evidence type="ECO:0000256" key="4">
    <source>
        <dbReference type="ARBA" id="ARBA00022741"/>
    </source>
</evidence>
<dbReference type="HOGENOM" id="CLU_046932_2_1_11"/>
<dbReference type="Proteomes" id="UP000004705">
    <property type="component" value="Chromosome"/>
</dbReference>
<comment type="catalytic activity">
    <reaction evidence="1 6 7">
        <text>adenosine 5'-phosphosulfate + ATP = 3'-phosphoadenylyl sulfate + ADP + H(+)</text>
        <dbReference type="Rhea" id="RHEA:24152"/>
        <dbReference type="ChEBI" id="CHEBI:15378"/>
        <dbReference type="ChEBI" id="CHEBI:30616"/>
        <dbReference type="ChEBI" id="CHEBI:58243"/>
        <dbReference type="ChEBI" id="CHEBI:58339"/>
        <dbReference type="ChEBI" id="CHEBI:456216"/>
        <dbReference type="EC" id="2.7.1.25"/>
    </reaction>
</comment>
<keyword evidence="3 6" id="KW-0808">Transferase</keyword>
<organism evidence="9 10">
    <name type="scientific">Saccharomonospora azurea NA-128</name>
    <dbReference type="NCBI Taxonomy" id="882081"/>
    <lineage>
        <taxon>Bacteria</taxon>
        <taxon>Bacillati</taxon>
        <taxon>Actinomycetota</taxon>
        <taxon>Actinomycetes</taxon>
        <taxon>Pseudonocardiales</taxon>
        <taxon>Pseudonocardiaceae</taxon>
        <taxon>Saccharomonospora</taxon>
    </lineage>
</organism>
<keyword evidence="4 6" id="KW-0547">Nucleotide-binding</keyword>
<dbReference type="EMBL" id="CM001466">
    <property type="protein sequence ID" value="EHY87644.1"/>
    <property type="molecule type" value="Genomic_DNA"/>
</dbReference>
<dbReference type="GO" id="GO:0004781">
    <property type="term" value="F:sulfate adenylyltransferase (ATP) activity"/>
    <property type="evidence" value="ECO:0007669"/>
    <property type="project" value="TreeGrafter"/>
</dbReference>
<dbReference type="InterPro" id="IPR027417">
    <property type="entry name" value="P-loop_NTPase"/>
</dbReference>
<dbReference type="EC" id="2.7.1.25" evidence="2 6"/>
<proteinExistence type="inferred from homology"/>
<dbReference type="GO" id="GO:0010134">
    <property type="term" value="P:sulfate assimilation via adenylyl sulfate reduction"/>
    <property type="evidence" value="ECO:0007669"/>
    <property type="project" value="TreeGrafter"/>
</dbReference>
<dbReference type="HAMAP" id="MF_00065">
    <property type="entry name" value="Adenylyl_sulf_kinase"/>
    <property type="match status" value="1"/>
</dbReference>
<evidence type="ECO:0000313" key="10">
    <source>
        <dbReference type="Proteomes" id="UP000004705"/>
    </source>
</evidence>
<dbReference type="RefSeq" id="WP_005438691.1">
    <property type="nucleotide sequence ID" value="NZ_CM001466.1"/>
</dbReference>
<comment type="similarity">
    <text evidence="6 7">Belongs to the APS kinase family.</text>
</comment>
<accession>H8GBC2</accession>
<comment type="function">
    <text evidence="6 7">Catalyzes the synthesis of activated sulfate.</text>
</comment>
<evidence type="ECO:0000313" key="9">
    <source>
        <dbReference type="EMBL" id="EHY87644.1"/>
    </source>
</evidence>
<comment type="pathway">
    <text evidence="6 7">Sulfur metabolism; hydrogen sulfide biosynthesis; sulfite from sulfate: step 2/3.</text>
</comment>
<keyword evidence="6 7" id="KW-0418">Kinase</keyword>
<dbReference type="GO" id="GO:0019379">
    <property type="term" value="P:sulfate assimilation, phosphoadenylyl sulfate reduction by phosphoadenylyl-sulfate reductase (thioredoxin)"/>
    <property type="evidence" value="ECO:0007669"/>
    <property type="project" value="TreeGrafter"/>
</dbReference>
<dbReference type="CDD" id="cd02027">
    <property type="entry name" value="APSK"/>
    <property type="match status" value="1"/>
</dbReference>
<dbReference type="UniPathway" id="UPA00140">
    <property type="reaction ID" value="UER00205"/>
</dbReference>